<protein>
    <submittedName>
        <fullName evidence="1">Uncharacterized protein</fullName>
    </submittedName>
</protein>
<sequence>MITECQSMKVTLKRHAVTQISCRDDLEMAAGVTLKRLHKQRRPSTMIQNLQLVLKNAAKVTSKRLQMQRSLWEKTFNSHRSLNG</sequence>
<dbReference type="EMBL" id="BMAW01047403">
    <property type="protein sequence ID" value="GFS60622.1"/>
    <property type="molecule type" value="Genomic_DNA"/>
</dbReference>
<accession>A0A8X6IUY3</accession>
<proteinExistence type="predicted"/>
<keyword evidence="2" id="KW-1185">Reference proteome</keyword>
<gene>
    <name evidence="1" type="ORF">NPIL_116871</name>
</gene>
<reference evidence="1" key="1">
    <citation type="submission" date="2020-08" db="EMBL/GenBank/DDBJ databases">
        <title>Multicomponent nature underlies the extraordinary mechanical properties of spider dragline silk.</title>
        <authorList>
            <person name="Kono N."/>
            <person name="Nakamura H."/>
            <person name="Mori M."/>
            <person name="Yoshida Y."/>
            <person name="Ohtoshi R."/>
            <person name="Malay A.D."/>
            <person name="Moran D.A.P."/>
            <person name="Tomita M."/>
            <person name="Numata K."/>
            <person name="Arakawa K."/>
        </authorList>
    </citation>
    <scope>NUCLEOTIDE SEQUENCE</scope>
</reference>
<dbReference type="AlphaFoldDB" id="A0A8X6IUY3"/>
<name>A0A8X6IUY3_NEPPI</name>
<evidence type="ECO:0000313" key="1">
    <source>
        <dbReference type="EMBL" id="GFS60622.1"/>
    </source>
</evidence>
<dbReference type="Proteomes" id="UP000887013">
    <property type="component" value="Unassembled WGS sequence"/>
</dbReference>
<organism evidence="1 2">
    <name type="scientific">Nephila pilipes</name>
    <name type="common">Giant wood spider</name>
    <name type="synonym">Nephila maculata</name>
    <dbReference type="NCBI Taxonomy" id="299642"/>
    <lineage>
        <taxon>Eukaryota</taxon>
        <taxon>Metazoa</taxon>
        <taxon>Ecdysozoa</taxon>
        <taxon>Arthropoda</taxon>
        <taxon>Chelicerata</taxon>
        <taxon>Arachnida</taxon>
        <taxon>Araneae</taxon>
        <taxon>Araneomorphae</taxon>
        <taxon>Entelegynae</taxon>
        <taxon>Araneoidea</taxon>
        <taxon>Nephilidae</taxon>
        <taxon>Nephila</taxon>
    </lineage>
</organism>
<evidence type="ECO:0000313" key="2">
    <source>
        <dbReference type="Proteomes" id="UP000887013"/>
    </source>
</evidence>
<comment type="caution">
    <text evidence="1">The sequence shown here is derived from an EMBL/GenBank/DDBJ whole genome shotgun (WGS) entry which is preliminary data.</text>
</comment>